<dbReference type="EMBL" id="JAPUUL010000774">
    <property type="protein sequence ID" value="KAJ8129399.1"/>
    <property type="molecule type" value="Genomic_DNA"/>
</dbReference>
<dbReference type="Proteomes" id="UP001153332">
    <property type="component" value="Unassembled WGS sequence"/>
</dbReference>
<name>A0ACC2JPX3_9PEZI</name>
<organism evidence="1 2">
    <name type="scientific">Lasiodiplodia mahajangana</name>
    <dbReference type="NCBI Taxonomy" id="1108764"/>
    <lineage>
        <taxon>Eukaryota</taxon>
        <taxon>Fungi</taxon>
        <taxon>Dikarya</taxon>
        <taxon>Ascomycota</taxon>
        <taxon>Pezizomycotina</taxon>
        <taxon>Dothideomycetes</taxon>
        <taxon>Dothideomycetes incertae sedis</taxon>
        <taxon>Botryosphaeriales</taxon>
        <taxon>Botryosphaeriaceae</taxon>
        <taxon>Lasiodiplodia</taxon>
    </lineage>
</organism>
<keyword evidence="2" id="KW-1185">Reference proteome</keyword>
<evidence type="ECO:0000313" key="2">
    <source>
        <dbReference type="Proteomes" id="UP001153332"/>
    </source>
</evidence>
<accession>A0ACC2JPX3</accession>
<reference evidence="1" key="1">
    <citation type="submission" date="2022-12" db="EMBL/GenBank/DDBJ databases">
        <title>Genome Sequence of Lasiodiplodia mahajangana.</title>
        <authorList>
            <person name="Buettner E."/>
        </authorList>
    </citation>
    <scope>NUCLEOTIDE SEQUENCE</scope>
    <source>
        <strain evidence="1">VT137</strain>
    </source>
</reference>
<protein>
    <submittedName>
        <fullName evidence="1">Uncharacterized protein</fullName>
    </submittedName>
</protein>
<evidence type="ECO:0000313" key="1">
    <source>
        <dbReference type="EMBL" id="KAJ8129399.1"/>
    </source>
</evidence>
<comment type="caution">
    <text evidence="1">The sequence shown here is derived from an EMBL/GenBank/DDBJ whole genome shotgun (WGS) entry which is preliminary data.</text>
</comment>
<sequence length="238" mass="26615">MGPASGKRRVYMEFGGWQEDDQIYVGENGQFDLHGSVVEYALPPEFPVGLATAVGSAQRNYFVGDGYAALDSQLINGTSFDTPVLLRSGFPIPNHAGFIGDYGVGYTYNTTTPVTNTSQTVAYWPPQQAVPTTTAANLLRRPYSCSACFVSFRYSKDLARHAATVHATENEPAYCCRCGKDGRRKDNYLRHLHTCNKEPRDPDYICICRCREINKEEHIHHVNNCRFRPVRPNDPGAR</sequence>
<gene>
    <name evidence="1" type="ORF">O1611_g4232</name>
</gene>
<proteinExistence type="predicted"/>